<feature type="domain" description="DUF7619" evidence="2">
    <location>
        <begin position="299"/>
        <end position="349"/>
    </location>
</feature>
<feature type="region of interest" description="Disordered" evidence="1">
    <location>
        <begin position="110"/>
        <end position="134"/>
    </location>
</feature>
<protein>
    <recommendedName>
        <fullName evidence="2">DUF7619 domain-containing protein</fullName>
    </recommendedName>
</protein>
<accession>A0A0F9GHK0</accession>
<feature type="domain" description="DUF7619" evidence="2">
    <location>
        <begin position="172"/>
        <end position="291"/>
    </location>
</feature>
<evidence type="ECO:0000256" key="1">
    <source>
        <dbReference type="SAM" id="MobiDB-lite"/>
    </source>
</evidence>
<dbReference type="EMBL" id="LAZR01028416">
    <property type="protein sequence ID" value="KKL62677.1"/>
    <property type="molecule type" value="Genomic_DNA"/>
</dbReference>
<dbReference type="Pfam" id="PF24595">
    <property type="entry name" value="DUF7619"/>
    <property type="match status" value="2"/>
</dbReference>
<proteinExistence type="predicted"/>
<evidence type="ECO:0000259" key="2">
    <source>
        <dbReference type="Pfam" id="PF24595"/>
    </source>
</evidence>
<dbReference type="InterPro" id="IPR013783">
    <property type="entry name" value="Ig-like_fold"/>
</dbReference>
<comment type="caution">
    <text evidence="3">The sequence shown here is derived from an EMBL/GenBank/DDBJ whole genome shotgun (WGS) entry which is preliminary data.</text>
</comment>
<dbReference type="Gene3D" id="2.60.40.10">
    <property type="entry name" value="Immunoglobulins"/>
    <property type="match status" value="1"/>
</dbReference>
<evidence type="ECO:0000313" key="3">
    <source>
        <dbReference type="EMBL" id="KKL62677.1"/>
    </source>
</evidence>
<organism evidence="3">
    <name type="scientific">marine sediment metagenome</name>
    <dbReference type="NCBI Taxonomy" id="412755"/>
    <lineage>
        <taxon>unclassified sequences</taxon>
        <taxon>metagenomes</taxon>
        <taxon>ecological metagenomes</taxon>
    </lineage>
</organism>
<name>A0A0F9GHK0_9ZZZZ</name>
<gene>
    <name evidence="3" type="ORF">LCGC14_2182810</name>
</gene>
<feature type="non-terminal residue" evidence="3">
    <location>
        <position position="616"/>
    </location>
</feature>
<feature type="compositionally biased region" description="Basic and acidic residues" evidence="1">
    <location>
        <begin position="125"/>
        <end position="134"/>
    </location>
</feature>
<dbReference type="InterPro" id="IPR055353">
    <property type="entry name" value="DUF7619"/>
</dbReference>
<dbReference type="AlphaFoldDB" id="A0A0F9GHK0"/>
<sequence>MILPGGNSRYDLGMDQSERRMTCRAHAGRMWGWLWVLPAALVFAGCRPPAVTFPAEPVSTSATRADYDTDGDGKADFFLLAGAEGGRFDRIAYDRDGDGRVTINEAQKAASKAYTAADPTQHPQHGGDDDVNQELHDDLGEASRKTFGEHILDGLNYIDRLALNIANVFSDDPNEKVGPQGAGEGNFLPQVQPFQYTIYFENDPEKANAPAQVVTVTDQLPAELDWSTFELKEVSFGDHTVELAGSATHAWAQVYAEQLNLVVDIEAELDTDTGLVTWTFRSLDPITLGETLDPLAGFLPPNNTKPEGEGHVVFTISPAAGLADGTAIANGATIVFDSNDPIVTNTHVNTFDFAAPTSSVGALGATVPTASFDVQWSGDDAGGSGIAHYDVYVSVDGGPFQVWLDDTTDTSAAYAGQDNSSYAFYTVATDNVGHTETDPGAADTATTVDVNDLPTIGSLTATPEPVFEGDDLTLTANGVADVDGSVVKVEFFRDDNADGIAQPGEKIGEDTDPADGFGLILPAGWPIGNYTVLAVAHDDRGGLSTDAVAPASVAGTIAERPGILVDFGNDIARTVTFDDPDGTVGRISAKEATGQIHFLGQGLVATPGKKDIVVTG</sequence>
<reference evidence="3" key="1">
    <citation type="journal article" date="2015" name="Nature">
        <title>Complex archaea that bridge the gap between prokaryotes and eukaryotes.</title>
        <authorList>
            <person name="Spang A."/>
            <person name="Saw J.H."/>
            <person name="Jorgensen S.L."/>
            <person name="Zaremba-Niedzwiedzka K."/>
            <person name="Martijn J."/>
            <person name="Lind A.E."/>
            <person name="van Eijk R."/>
            <person name="Schleper C."/>
            <person name="Guy L."/>
            <person name="Ettema T.J."/>
        </authorList>
    </citation>
    <scope>NUCLEOTIDE SEQUENCE</scope>
</reference>